<feature type="region of interest" description="Disordered" evidence="1">
    <location>
        <begin position="1"/>
        <end position="33"/>
    </location>
</feature>
<organism evidence="2 3">
    <name type="scientific">Polypedilum vanderplanki</name>
    <name type="common">Sleeping chironomid midge</name>
    <dbReference type="NCBI Taxonomy" id="319348"/>
    <lineage>
        <taxon>Eukaryota</taxon>
        <taxon>Metazoa</taxon>
        <taxon>Ecdysozoa</taxon>
        <taxon>Arthropoda</taxon>
        <taxon>Hexapoda</taxon>
        <taxon>Insecta</taxon>
        <taxon>Pterygota</taxon>
        <taxon>Neoptera</taxon>
        <taxon>Endopterygota</taxon>
        <taxon>Diptera</taxon>
        <taxon>Nematocera</taxon>
        <taxon>Chironomoidea</taxon>
        <taxon>Chironomidae</taxon>
        <taxon>Chironominae</taxon>
        <taxon>Polypedilum</taxon>
        <taxon>Polypedilum</taxon>
    </lineage>
</organism>
<sequence>MSSNESVSYISNDENSNMYGDENIQLPYNNSNENSSSNDYITIFKSYPNYIFNYGYKIFINDIKDIKNFMKRIVEIPSSMRIDEIQHKIEEIDVRNFPYLFVFDFKDVNSSEESRIIVF</sequence>
<keyword evidence="3" id="KW-1185">Reference proteome</keyword>
<comment type="caution">
    <text evidence="2">The sequence shown here is derived from an EMBL/GenBank/DDBJ whole genome shotgun (WGS) entry which is preliminary data.</text>
</comment>
<dbReference type="Proteomes" id="UP001107558">
    <property type="component" value="Chromosome 4"/>
</dbReference>
<reference evidence="2" key="1">
    <citation type="submission" date="2021-03" db="EMBL/GenBank/DDBJ databases">
        <title>Chromosome level genome of the anhydrobiotic midge Polypedilum vanderplanki.</title>
        <authorList>
            <person name="Yoshida Y."/>
            <person name="Kikawada T."/>
            <person name="Gusev O."/>
        </authorList>
    </citation>
    <scope>NUCLEOTIDE SEQUENCE</scope>
    <source>
        <strain evidence="2">NIAS01</strain>
        <tissue evidence="2">Whole body or cell culture</tissue>
    </source>
</reference>
<gene>
    <name evidence="2" type="ORF">PVAND_014515</name>
</gene>
<protein>
    <submittedName>
        <fullName evidence="2">Uncharacterized protein</fullName>
    </submittedName>
</protein>
<evidence type="ECO:0000256" key="1">
    <source>
        <dbReference type="SAM" id="MobiDB-lite"/>
    </source>
</evidence>
<dbReference type="AlphaFoldDB" id="A0A9J6BAE8"/>
<dbReference type="EMBL" id="JADBJN010000004">
    <property type="protein sequence ID" value="KAG5666491.1"/>
    <property type="molecule type" value="Genomic_DNA"/>
</dbReference>
<evidence type="ECO:0000313" key="2">
    <source>
        <dbReference type="EMBL" id="KAG5666491.1"/>
    </source>
</evidence>
<feature type="compositionally biased region" description="Polar residues" evidence="1">
    <location>
        <begin position="1"/>
        <end position="18"/>
    </location>
</feature>
<proteinExistence type="predicted"/>
<evidence type="ECO:0000313" key="3">
    <source>
        <dbReference type="Proteomes" id="UP001107558"/>
    </source>
</evidence>
<name>A0A9J6BAE8_POLVA</name>
<accession>A0A9J6BAE8</accession>